<comment type="caution">
    <text evidence="1">The sequence shown here is derived from an EMBL/GenBank/DDBJ whole genome shotgun (WGS) entry which is preliminary data.</text>
</comment>
<evidence type="ECO:0000313" key="1">
    <source>
        <dbReference type="EMBL" id="KLO38896.1"/>
    </source>
</evidence>
<evidence type="ECO:0000313" key="2">
    <source>
        <dbReference type="Proteomes" id="UP000036334"/>
    </source>
</evidence>
<dbReference type="PATRIC" id="fig|29311.18.peg.86"/>
<sequence length="124" mass="14121">MSTYHAVATRDGKYWLVHIPELGQYTQARTLAEVEPMTRELISLVLEVPADSFHVERQNELSESVRHHLELARKYADDAAWYQAEAANERRFAAREMRAEGMTVRDIGAALGISHQRAQQLISS</sequence>
<dbReference type="Proteomes" id="UP000036334">
    <property type="component" value="Unassembled WGS sequence"/>
</dbReference>
<protein>
    <recommendedName>
        <fullName evidence="3">Antitoxin HicB</fullName>
    </recommendedName>
</protein>
<name>A0A0I9TX50_9MYCO</name>
<dbReference type="AlphaFoldDB" id="A0A0I9TX50"/>
<reference evidence="1 2" key="1">
    <citation type="submission" date="2015-05" db="EMBL/GenBank/DDBJ databases">
        <title>Genome sequence of Mycobacterium haemophilum.</title>
        <authorList>
            <person name="Greninger A.L."/>
            <person name="Cunningham G."/>
            <person name="Miller S."/>
        </authorList>
    </citation>
    <scope>NUCLEOTIDE SEQUENCE [LARGE SCALE GENOMIC DNA]</scope>
    <source>
        <strain evidence="2">UC1</strain>
    </source>
</reference>
<dbReference type="SUPFAM" id="SSF143100">
    <property type="entry name" value="TTHA1013/TTHA0281-like"/>
    <property type="match status" value="1"/>
</dbReference>
<dbReference type="OrthoDB" id="5772641at2"/>
<dbReference type="EMBL" id="LDPR01000001">
    <property type="protein sequence ID" value="KLO38896.1"/>
    <property type="molecule type" value="Genomic_DNA"/>
</dbReference>
<keyword evidence="2" id="KW-1185">Reference proteome</keyword>
<gene>
    <name evidence="1" type="ORF">ABH38_00410</name>
</gene>
<dbReference type="Gene3D" id="3.30.160.250">
    <property type="match status" value="1"/>
</dbReference>
<organism evidence="1 2">
    <name type="scientific">Mycobacterium haemophilum</name>
    <dbReference type="NCBI Taxonomy" id="29311"/>
    <lineage>
        <taxon>Bacteria</taxon>
        <taxon>Bacillati</taxon>
        <taxon>Actinomycetota</taxon>
        <taxon>Actinomycetes</taxon>
        <taxon>Mycobacteriales</taxon>
        <taxon>Mycobacteriaceae</taxon>
        <taxon>Mycobacterium</taxon>
    </lineage>
</organism>
<accession>A0A0I9TX50</accession>
<dbReference type="InterPro" id="IPR035069">
    <property type="entry name" value="TTHA1013/TTHA0281-like"/>
</dbReference>
<proteinExistence type="predicted"/>
<evidence type="ECO:0008006" key="3">
    <source>
        <dbReference type="Google" id="ProtNLM"/>
    </source>
</evidence>
<dbReference type="RefSeq" id="WP_047313093.1">
    <property type="nucleotide sequence ID" value="NZ_LDPQ01000001.1"/>
</dbReference>